<accession>A0A0D7AB46</accession>
<dbReference type="PANTHER" id="PTHR13398">
    <property type="entry name" value="GDP-FUCOSE PROTEIN O-FUCOSYLTRANSFERASE 2"/>
    <property type="match status" value="1"/>
</dbReference>
<keyword evidence="10" id="KW-1185">Reference proteome</keyword>
<dbReference type="GO" id="GO:0005783">
    <property type="term" value="C:endoplasmic reticulum"/>
    <property type="evidence" value="ECO:0007669"/>
    <property type="project" value="UniProtKB-SubCell"/>
</dbReference>
<keyword evidence="6" id="KW-0119">Carbohydrate metabolism</keyword>
<dbReference type="PANTHER" id="PTHR13398:SF0">
    <property type="entry name" value="GDP-FUCOSE PROTEIN O-FUCOSYLTRANSFERASE 2"/>
    <property type="match status" value="1"/>
</dbReference>
<comment type="pathway">
    <text evidence="2">Protein modification; protein glycosylation.</text>
</comment>
<dbReference type="Proteomes" id="UP000054144">
    <property type="component" value="Unassembled WGS sequence"/>
</dbReference>
<name>A0A0D7AB46_9AGAR</name>
<evidence type="ECO:0000256" key="3">
    <source>
        <dbReference type="ARBA" id="ARBA00022679"/>
    </source>
</evidence>
<protein>
    <recommendedName>
        <fullName evidence="8">GDP-fucose protein O-fucosyltransferase 2</fullName>
    </recommendedName>
</protein>
<evidence type="ECO:0000313" key="10">
    <source>
        <dbReference type="Proteomes" id="UP000054144"/>
    </source>
</evidence>
<dbReference type="Gene3D" id="3.40.50.11350">
    <property type="match status" value="1"/>
</dbReference>
<evidence type="ECO:0000256" key="4">
    <source>
        <dbReference type="ARBA" id="ARBA00022824"/>
    </source>
</evidence>
<comment type="subcellular location">
    <subcellularLocation>
        <location evidence="1">Endoplasmic reticulum</location>
    </subcellularLocation>
</comment>
<dbReference type="GO" id="GO:0046922">
    <property type="term" value="F:peptide-O-fucosyltransferase activity"/>
    <property type="evidence" value="ECO:0007669"/>
    <property type="project" value="InterPro"/>
</dbReference>
<keyword evidence="4" id="KW-0256">Endoplasmic reticulum</keyword>
<keyword evidence="5" id="KW-0294">Fucose metabolism</keyword>
<dbReference type="OrthoDB" id="423313at2759"/>
<dbReference type="Pfam" id="PF10250">
    <property type="entry name" value="O-FucT"/>
    <property type="match status" value="1"/>
</dbReference>
<comment type="similarity">
    <text evidence="7">Belongs to the glycosyltransferase 68 family.</text>
</comment>
<evidence type="ECO:0000256" key="2">
    <source>
        <dbReference type="ARBA" id="ARBA00004922"/>
    </source>
</evidence>
<evidence type="ECO:0000256" key="5">
    <source>
        <dbReference type="ARBA" id="ARBA00023253"/>
    </source>
</evidence>
<dbReference type="InterPro" id="IPR045130">
    <property type="entry name" value="OFUT2-like"/>
</dbReference>
<dbReference type="CDD" id="cd11296">
    <property type="entry name" value="O-FucT_like"/>
    <property type="match status" value="1"/>
</dbReference>
<sequence>DAWNSDAVLSGNRTRRFRGKHLFLFVIRLWCHSGHMLILNLDNLRNDTKYITAWSNAGFTNQFVSHINLLYMASLADRVPIIPPFYPDHHISHDQAVLPFGAVFDLDALRRHMRMPILEWRDIKPINAADFPTDSEQDLPVESIGCWSTRPHNAPDPIQAHVLMHHLRLEASYTRVPQWTHRVPSDESDMHTVVWPLVQLIWHGRGPSKDGEREHVWWGAYSGAHIPPDPHVACFDFLYNVAAGTHDFEWNYAYSPAWRFVAQHLPFSQLSKDRARRYARKAFRLEPGAPLPPYIAVHIRRGDFGRSCEEQGLDSAAVCFAPLSMYERQVQEVRQELLERHGLDVELVILSSDEEDPTFWDEVKALGWSFIDHEAEQTRGKYGEWWSIAIDVAIQANADGFVGTDQSTVSLVSARRVAQWNRGATRMVKW</sequence>
<evidence type="ECO:0000256" key="8">
    <source>
        <dbReference type="ARBA" id="ARBA00026232"/>
    </source>
</evidence>
<feature type="non-terminal residue" evidence="9">
    <location>
        <position position="1"/>
    </location>
</feature>
<evidence type="ECO:0000256" key="1">
    <source>
        <dbReference type="ARBA" id="ARBA00004240"/>
    </source>
</evidence>
<dbReference type="EMBL" id="KN881858">
    <property type="protein sequence ID" value="KIY48048.1"/>
    <property type="molecule type" value="Genomic_DNA"/>
</dbReference>
<proteinExistence type="inferred from homology"/>
<reference evidence="9 10" key="1">
    <citation type="journal article" date="2015" name="Fungal Genet. Biol.">
        <title>Evolution of novel wood decay mechanisms in Agaricales revealed by the genome sequences of Fistulina hepatica and Cylindrobasidium torrendii.</title>
        <authorList>
            <person name="Floudas D."/>
            <person name="Held B.W."/>
            <person name="Riley R."/>
            <person name="Nagy L.G."/>
            <person name="Koehler G."/>
            <person name="Ransdell A.S."/>
            <person name="Younus H."/>
            <person name="Chow J."/>
            <person name="Chiniquy J."/>
            <person name="Lipzen A."/>
            <person name="Tritt A."/>
            <person name="Sun H."/>
            <person name="Haridas S."/>
            <person name="LaButti K."/>
            <person name="Ohm R.A."/>
            <person name="Kues U."/>
            <person name="Blanchette R.A."/>
            <person name="Grigoriev I.V."/>
            <person name="Minto R.E."/>
            <person name="Hibbett D.S."/>
        </authorList>
    </citation>
    <scope>NUCLEOTIDE SEQUENCE [LARGE SCALE GENOMIC DNA]</scope>
    <source>
        <strain evidence="9 10">ATCC 64428</strain>
    </source>
</reference>
<organism evidence="9 10">
    <name type="scientific">Fistulina hepatica ATCC 64428</name>
    <dbReference type="NCBI Taxonomy" id="1128425"/>
    <lineage>
        <taxon>Eukaryota</taxon>
        <taxon>Fungi</taxon>
        <taxon>Dikarya</taxon>
        <taxon>Basidiomycota</taxon>
        <taxon>Agaricomycotina</taxon>
        <taxon>Agaricomycetes</taxon>
        <taxon>Agaricomycetidae</taxon>
        <taxon>Agaricales</taxon>
        <taxon>Fistulinaceae</taxon>
        <taxon>Fistulina</taxon>
    </lineage>
</organism>
<keyword evidence="3" id="KW-0808">Transferase</keyword>
<dbReference type="InterPro" id="IPR019378">
    <property type="entry name" value="GDP-Fuc_O-FucTrfase"/>
</dbReference>
<gene>
    <name evidence="9" type="ORF">FISHEDRAFT_44056</name>
</gene>
<evidence type="ECO:0000256" key="7">
    <source>
        <dbReference type="ARBA" id="ARBA00025803"/>
    </source>
</evidence>
<dbReference type="AlphaFoldDB" id="A0A0D7AB46"/>
<evidence type="ECO:0000256" key="6">
    <source>
        <dbReference type="ARBA" id="ARBA00023277"/>
    </source>
</evidence>
<dbReference type="Gene3D" id="3.40.50.11340">
    <property type="match status" value="1"/>
</dbReference>
<evidence type="ECO:0000313" key="9">
    <source>
        <dbReference type="EMBL" id="KIY48048.1"/>
    </source>
</evidence>
<dbReference type="GO" id="GO:0006004">
    <property type="term" value="P:fucose metabolic process"/>
    <property type="evidence" value="ECO:0007669"/>
    <property type="project" value="UniProtKB-KW"/>
</dbReference>